<name>A0A1I7UI00_9PELO</name>
<dbReference type="AlphaFoldDB" id="A0A1I7UI00"/>
<keyword evidence="2" id="KW-1185">Reference proteome</keyword>
<organism evidence="2 3">
    <name type="scientific">Caenorhabditis tropicalis</name>
    <dbReference type="NCBI Taxonomy" id="1561998"/>
    <lineage>
        <taxon>Eukaryota</taxon>
        <taxon>Metazoa</taxon>
        <taxon>Ecdysozoa</taxon>
        <taxon>Nematoda</taxon>
        <taxon>Chromadorea</taxon>
        <taxon>Rhabditida</taxon>
        <taxon>Rhabditina</taxon>
        <taxon>Rhabditomorpha</taxon>
        <taxon>Rhabditoidea</taxon>
        <taxon>Rhabditidae</taxon>
        <taxon>Peloderinae</taxon>
        <taxon>Caenorhabditis</taxon>
    </lineage>
</organism>
<evidence type="ECO:0000313" key="3">
    <source>
        <dbReference type="WBParaSite" id="Csp11.Scaffold629.g9528.t1"/>
    </source>
</evidence>
<evidence type="ECO:0000313" key="2">
    <source>
        <dbReference type="Proteomes" id="UP000095282"/>
    </source>
</evidence>
<accession>A0A1I7UI00</accession>
<dbReference type="eggNOG" id="ENOG502TFNT">
    <property type="taxonomic scope" value="Eukaryota"/>
</dbReference>
<evidence type="ECO:0000256" key="1">
    <source>
        <dbReference type="SAM" id="MobiDB-lite"/>
    </source>
</evidence>
<protein>
    <submittedName>
        <fullName evidence="3">CPG4 domain-containing protein</fullName>
    </submittedName>
</protein>
<dbReference type="WBParaSite" id="Csp11.Scaffold629.g9528.t1">
    <property type="protein sequence ID" value="Csp11.Scaffold629.g9528.t1"/>
    <property type="gene ID" value="Csp11.Scaffold629.g9528"/>
</dbReference>
<sequence length="280" mass="31257">MDNLEKVSDQIGCIQEKAGDLQQECETECAVQADLIDKAAKNNADQLFNMEKLCNSTSCVANCYQNNLHKYCDIGEDNVLDTIFAQFETLQEQNVLGYLQKEKQNTTGIAKLLGMMMPEECNSDKFKIKIPKKIDLTNKPKSVGSPPEVRKDTVTSKKSLATSRRNITETDAEAALMAKSGNLSSAALMFNGKIQTLQCQFRDSYGNPQKTPDFESLSKILSEHFNKGSTSTTPKPSDAKRFEKNIECRNTSNEPQPRNTGSITMSTPFWLTTFLILYTC</sequence>
<reference evidence="3" key="1">
    <citation type="submission" date="2016-11" db="UniProtKB">
        <authorList>
            <consortium name="WormBaseParasite"/>
        </authorList>
    </citation>
    <scope>IDENTIFICATION</scope>
</reference>
<proteinExistence type="predicted"/>
<feature type="region of interest" description="Disordered" evidence="1">
    <location>
        <begin position="137"/>
        <end position="164"/>
    </location>
</feature>
<dbReference type="Proteomes" id="UP000095282">
    <property type="component" value="Unplaced"/>
</dbReference>